<accession>A0A2Z6MI46</accession>
<sequence>MDEATRRELGYLKVRCGVAEMDREEEGRKELTEESVRRVGDVIGTEMVAVIAIGVAVPNGGGGGGGYGYSIRFSVCTFVLTLLHHRNAAKSMYVTRAWIL</sequence>
<dbReference type="Proteomes" id="UP000242715">
    <property type="component" value="Unassembled WGS sequence"/>
</dbReference>
<keyword evidence="2" id="KW-1185">Reference proteome</keyword>
<dbReference type="AlphaFoldDB" id="A0A2Z6MI46"/>
<organism evidence="1 2">
    <name type="scientific">Trifolium subterraneum</name>
    <name type="common">Subterranean clover</name>
    <dbReference type="NCBI Taxonomy" id="3900"/>
    <lineage>
        <taxon>Eukaryota</taxon>
        <taxon>Viridiplantae</taxon>
        <taxon>Streptophyta</taxon>
        <taxon>Embryophyta</taxon>
        <taxon>Tracheophyta</taxon>
        <taxon>Spermatophyta</taxon>
        <taxon>Magnoliopsida</taxon>
        <taxon>eudicotyledons</taxon>
        <taxon>Gunneridae</taxon>
        <taxon>Pentapetalae</taxon>
        <taxon>rosids</taxon>
        <taxon>fabids</taxon>
        <taxon>Fabales</taxon>
        <taxon>Fabaceae</taxon>
        <taxon>Papilionoideae</taxon>
        <taxon>50 kb inversion clade</taxon>
        <taxon>NPAAA clade</taxon>
        <taxon>Hologalegina</taxon>
        <taxon>IRL clade</taxon>
        <taxon>Trifolieae</taxon>
        <taxon>Trifolium</taxon>
    </lineage>
</organism>
<dbReference type="EMBL" id="DF973262">
    <property type="protein sequence ID" value="GAU23050.1"/>
    <property type="molecule type" value="Genomic_DNA"/>
</dbReference>
<evidence type="ECO:0000313" key="2">
    <source>
        <dbReference type="Proteomes" id="UP000242715"/>
    </source>
</evidence>
<evidence type="ECO:0000313" key="1">
    <source>
        <dbReference type="EMBL" id="GAU23050.1"/>
    </source>
</evidence>
<reference evidence="2" key="1">
    <citation type="journal article" date="2017" name="Front. Plant Sci.">
        <title>Climate Clever Clovers: New Paradigm to Reduce the Environmental Footprint of Ruminants by Breeding Low Methanogenic Forages Utilizing Haplotype Variation.</title>
        <authorList>
            <person name="Kaur P."/>
            <person name="Appels R."/>
            <person name="Bayer P.E."/>
            <person name="Keeble-Gagnere G."/>
            <person name="Wang J."/>
            <person name="Hirakawa H."/>
            <person name="Shirasawa K."/>
            <person name="Vercoe P."/>
            <person name="Stefanova K."/>
            <person name="Durmic Z."/>
            <person name="Nichols P."/>
            <person name="Revell C."/>
            <person name="Isobe S.N."/>
            <person name="Edwards D."/>
            <person name="Erskine W."/>
        </authorList>
    </citation>
    <scope>NUCLEOTIDE SEQUENCE [LARGE SCALE GENOMIC DNA]</scope>
    <source>
        <strain evidence="2">cv. Daliak</strain>
    </source>
</reference>
<gene>
    <name evidence="1" type="ORF">TSUD_336980</name>
</gene>
<name>A0A2Z6MI46_TRISU</name>
<protein>
    <submittedName>
        <fullName evidence="1">Uncharacterized protein</fullName>
    </submittedName>
</protein>
<proteinExistence type="predicted"/>